<evidence type="ECO:0000313" key="1">
    <source>
        <dbReference type="EMBL" id="ATZ80219.1"/>
    </source>
</evidence>
<reference evidence="1" key="1">
    <citation type="journal article" date="2017" name="Elife">
        <title>The kinetoplastid-infecting Bodo saltans virus (BsV), a window into the most abundant giant viruses in the sea.</title>
        <authorList>
            <person name="Deeg C.M."/>
            <person name="Chow C.-E.T."/>
            <person name="Suttle C.A."/>
        </authorList>
    </citation>
    <scope>NUCLEOTIDE SEQUENCE</scope>
    <source>
        <strain evidence="1">NG1</strain>
    </source>
</reference>
<dbReference type="EMBL" id="MF782455">
    <property type="protein sequence ID" value="ATZ80219.1"/>
    <property type="molecule type" value="Genomic_DNA"/>
</dbReference>
<organism evidence="1">
    <name type="scientific">Bodo saltans virus</name>
    <dbReference type="NCBI Taxonomy" id="2024608"/>
    <lineage>
        <taxon>Viruses</taxon>
        <taxon>Varidnaviria</taxon>
        <taxon>Bamfordvirae</taxon>
        <taxon>Nucleocytoviricota</taxon>
        <taxon>Megaviricetes</taxon>
        <taxon>Imitervirales</taxon>
        <taxon>Mimiviridae</taxon>
        <taxon>Klosneuvirinae</taxon>
        <taxon>Theiavirus</taxon>
        <taxon>Theiavirus salishense</taxon>
    </lineage>
</organism>
<accession>A0A2H4UTP6</accession>
<proteinExistence type="predicted"/>
<protein>
    <submittedName>
        <fullName evidence="1">Uncharacterized protein</fullName>
    </submittedName>
</protein>
<evidence type="ECO:0000313" key="2">
    <source>
        <dbReference type="Proteomes" id="UP000240325"/>
    </source>
</evidence>
<name>A0A2H4UTP6_9VIRU</name>
<sequence>MNDIDSIHVSKYSKYLQKNKIGGEIFDYEFCSLWINKTYDKISDKNLEKINNFAQLIQKYGKKLILYVDSFVTSNISDLQKMNIEIVDIRIALQQLYPVEQEFANNLSLQKELFSQNSDKKSINHIIHCILHPDIPIWTRIDFAKPLILLHNVLNKPENYYCIFSDLDLMDEELYLKYIGEKKPNKNKINILINGIKKNLDFYYTGKNEGGFTFDYRKLTKEQYDEYMNKIESIDETNYSEITSYIERNLYPFTDAKYHGKWIYMYCIDKLKELYNKYSDYVHEKRIFNESKYINCVNDKILALDKNSIFTETILKKINKCGIIAQDGANGSENSFYIIKNMSKIKHYLDAIYIKEVAYFVMVLMNYFTKIYNDELFENIATKKVTGVSPERNIIDIYLHLYKKIVSLIEMKTEYNFWWDVEKINDEKYLNILFNTKLNDYISDEMLDWSKYNKTFNFEKKEYEYNNNLQAFRIRDNLICMLSEKSKFN</sequence>
<dbReference type="Proteomes" id="UP000240325">
    <property type="component" value="Segment"/>
</dbReference>
<keyword evidence="2" id="KW-1185">Reference proteome</keyword>
<gene>
    <name evidence="1" type="ORF">BMW23_0160</name>
</gene>